<feature type="domain" description="BBS7 helical hairpin" evidence="2">
    <location>
        <begin position="686"/>
        <end position="800"/>
    </location>
</feature>
<dbReference type="EMBL" id="JAJSOF020000029">
    <property type="protein sequence ID" value="KAJ4432478.1"/>
    <property type="molecule type" value="Genomic_DNA"/>
</dbReference>
<feature type="coiled-coil region" evidence="1">
    <location>
        <begin position="422"/>
        <end position="456"/>
    </location>
</feature>
<dbReference type="PANTHER" id="PTHR16074">
    <property type="entry name" value="BARDET-BIEDL SYNDROME 7 PROTEIN"/>
    <property type="match status" value="1"/>
</dbReference>
<dbReference type="InterPro" id="IPR056335">
    <property type="entry name" value="BBS7_hairpin"/>
</dbReference>
<dbReference type="PANTHER" id="PTHR16074:SF4">
    <property type="entry name" value="BARDET-BIEDL SYNDROME 7 PROTEIN"/>
    <property type="match status" value="1"/>
</dbReference>
<feature type="domain" description="BBS7 beta-propeller" evidence="5">
    <location>
        <begin position="24"/>
        <end position="133"/>
    </location>
</feature>
<evidence type="ECO:0000259" key="5">
    <source>
        <dbReference type="Pfam" id="PF23743"/>
    </source>
</evidence>
<gene>
    <name evidence="6" type="ORF">ANN_21097</name>
</gene>
<keyword evidence="7" id="KW-1185">Reference proteome</keyword>
<dbReference type="Pfam" id="PF23349">
    <property type="entry name" value="BBS7_hp"/>
    <property type="match status" value="1"/>
</dbReference>
<feature type="domain" description="BBS7 GAE" evidence="3">
    <location>
        <begin position="465"/>
        <end position="573"/>
    </location>
</feature>
<evidence type="ECO:0000313" key="6">
    <source>
        <dbReference type="EMBL" id="KAJ4432478.1"/>
    </source>
</evidence>
<dbReference type="Pfam" id="PF23360">
    <property type="entry name" value="BBS7_GAE"/>
    <property type="match status" value="1"/>
</dbReference>
<feature type="non-terminal residue" evidence="6">
    <location>
        <position position="1"/>
    </location>
</feature>
<dbReference type="InterPro" id="IPR056332">
    <property type="entry name" value="Beta-prop_BBS7"/>
</dbReference>
<evidence type="ECO:0000313" key="7">
    <source>
        <dbReference type="Proteomes" id="UP001148838"/>
    </source>
</evidence>
<name>A0ABQ8SEF2_PERAM</name>
<sequence length="805" mass="90080">VPKMELELSRVDYTLVGITSPQTMKLLPSIGLRMMQKVAVADQDGVLQVFSVKKGDIQLGFKTLPGSAISRLELGGALGTVKDKIFVSSENEVRGYTKKGKLFLGFDTNLTEHIKSMSSNNNNNNTTATAVFTIAATATTTSYKLTIPYFRHVSGSNLLVCGKHAYNQYHDCKDTNSYLSGDQINDVISLSAEKTNRLTPVLACEDRMLRVLDRSSLLHNIEVEATPTILHLNGNEGGEAGDEILYGTSDGRVGLVRIGRVEVNHRWILNDGKRRAGVLCMDCYDMSGDGVLDLLIGRQDGTLDIFSLGDENGEEGVLSQRFIYSCNESVTSIQGGVVGNAGYEEVVASTYTGWIFGLTTEVIDKQVVMDTDTGNVNVSQDAQQKIMRLSFQLFIFISLGFLFGMVSAKSGKCSVDSTGTHCSDITERLENLRFEIDEIEQKVNREREKYQAATQEKIDGLSAIPFISINDKMTLCREDASYSLTLEVQTAIDNILIQSDVPIDLLDVERNSAVVSYSACEPGSGNFLLATYRCQMNTTRLELKLRTIEGQHGTLRTYITPLVQPKCCQVRQYKIKPLSLHTRCHSFDPQRPYNVLTLKGAFSLGEIHTWVSFCLPEIPEKPPTGDKVTFTFISTFLDTMLHCSYWKGEAEFKSDNISTISILKDILTKEATKKKIKLDMVCEVNEESVIHTLQLLHPKLEAQLLLAKQVALLEALRELETHDAESLECLLPEYRYILKNEKQLQAEYKRQPAHLDRLYGMITDLYIDKHKFKGINVKGKVPQLLEILDKYDLENLLNFFYQQSL</sequence>
<reference evidence="6 7" key="1">
    <citation type="journal article" date="2022" name="Allergy">
        <title>Genome assembly and annotation of Periplaneta americana reveal a comprehensive cockroach allergen profile.</title>
        <authorList>
            <person name="Wang L."/>
            <person name="Xiong Q."/>
            <person name="Saelim N."/>
            <person name="Wang L."/>
            <person name="Nong W."/>
            <person name="Wan A.T."/>
            <person name="Shi M."/>
            <person name="Liu X."/>
            <person name="Cao Q."/>
            <person name="Hui J.H.L."/>
            <person name="Sookrung N."/>
            <person name="Leung T.F."/>
            <person name="Tungtrongchitr A."/>
            <person name="Tsui S.K.W."/>
        </authorList>
    </citation>
    <scope>NUCLEOTIDE SEQUENCE [LARGE SCALE GENOMIC DNA]</scope>
    <source>
        <strain evidence="6">PWHHKU_190912</strain>
    </source>
</reference>
<keyword evidence="1" id="KW-0175">Coiled coil</keyword>
<feature type="domain" description="BBS7 platform" evidence="4">
    <location>
        <begin position="581"/>
        <end position="683"/>
    </location>
</feature>
<protein>
    <recommendedName>
        <fullName evidence="8">Bardet-Biedl syndrome 7 protein homolog</fullName>
    </recommendedName>
</protein>
<organism evidence="6 7">
    <name type="scientific">Periplaneta americana</name>
    <name type="common">American cockroach</name>
    <name type="synonym">Blatta americana</name>
    <dbReference type="NCBI Taxonomy" id="6978"/>
    <lineage>
        <taxon>Eukaryota</taxon>
        <taxon>Metazoa</taxon>
        <taxon>Ecdysozoa</taxon>
        <taxon>Arthropoda</taxon>
        <taxon>Hexapoda</taxon>
        <taxon>Insecta</taxon>
        <taxon>Pterygota</taxon>
        <taxon>Neoptera</taxon>
        <taxon>Polyneoptera</taxon>
        <taxon>Dictyoptera</taxon>
        <taxon>Blattodea</taxon>
        <taxon>Blattoidea</taxon>
        <taxon>Blattidae</taxon>
        <taxon>Blattinae</taxon>
        <taxon>Periplaneta</taxon>
    </lineage>
</organism>
<feature type="domain" description="BBS7 beta-propeller" evidence="5">
    <location>
        <begin position="152"/>
        <end position="360"/>
    </location>
</feature>
<dbReference type="Proteomes" id="UP001148838">
    <property type="component" value="Unassembled WGS sequence"/>
</dbReference>
<evidence type="ECO:0000256" key="1">
    <source>
        <dbReference type="SAM" id="Coils"/>
    </source>
</evidence>
<accession>A0ABQ8SEF2</accession>
<dbReference type="Pfam" id="PF23361">
    <property type="entry name" value="BBS7_pf"/>
    <property type="match status" value="1"/>
</dbReference>
<proteinExistence type="predicted"/>
<evidence type="ECO:0000259" key="3">
    <source>
        <dbReference type="Pfam" id="PF23360"/>
    </source>
</evidence>
<dbReference type="InterPro" id="IPR056334">
    <property type="entry name" value="BBS7_GAE_dom"/>
</dbReference>
<dbReference type="InterPro" id="IPR056333">
    <property type="entry name" value="BBS7_pf_dom"/>
</dbReference>
<evidence type="ECO:0000259" key="2">
    <source>
        <dbReference type="Pfam" id="PF23349"/>
    </source>
</evidence>
<dbReference type="Pfam" id="PF23743">
    <property type="entry name" value="Beta-prop_BBS7"/>
    <property type="match status" value="2"/>
</dbReference>
<evidence type="ECO:0008006" key="8">
    <source>
        <dbReference type="Google" id="ProtNLM"/>
    </source>
</evidence>
<comment type="caution">
    <text evidence="6">The sequence shown here is derived from an EMBL/GenBank/DDBJ whole genome shotgun (WGS) entry which is preliminary data.</text>
</comment>
<evidence type="ECO:0000259" key="4">
    <source>
        <dbReference type="Pfam" id="PF23361"/>
    </source>
</evidence>